<name>A0A5C6Z5R1_9FLAO</name>
<keyword evidence="9" id="KW-1185">Reference proteome</keyword>
<dbReference type="SMART" id="SM00905">
    <property type="entry name" value="FolB"/>
    <property type="match status" value="1"/>
</dbReference>
<gene>
    <name evidence="8" type="primary">folB</name>
    <name evidence="8" type="ORF">ESU54_00710</name>
</gene>
<evidence type="ECO:0000256" key="3">
    <source>
        <dbReference type="ARBA" id="ARBA00005708"/>
    </source>
</evidence>
<dbReference type="GO" id="GO:0005737">
    <property type="term" value="C:cytoplasm"/>
    <property type="evidence" value="ECO:0007669"/>
    <property type="project" value="TreeGrafter"/>
</dbReference>
<evidence type="ECO:0000256" key="1">
    <source>
        <dbReference type="ARBA" id="ARBA00001353"/>
    </source>
</evidence>
<proteinExistence type="inferred from homology"/>
<dbReference type="EMBL" id="VORT01000001">
    <property type="protein sequence ID" value="TXD74744.1"/>
    <property type="molecule type" value="Genomic_DNA"/>
</dbReference>
<organism evidence="8 9">
    <name type="scientific">Aequorivita antarctica</name>
    <dbReference type="NCBI Taxonomy" id="153266"/>
    <lineage>
        <taxon>Bacteria</taxon>
        <taxon>Pseudomonadati</taxon>
        <taxon>Bacteroidota</taxon>
        <taxon>Flavobacteriia</taxon>
        <taxon>Flavobacteriales</taxon>
        <taxon>Flavobacteriaceae</taxon>
        <taxon>Aequorivita</taxon>
    </lineage>
</organism>
<evidence type="ECO:0000256" key="4">
    <source>
        <dbReference type="ARBA" id="ARBA00022909"/>
    </source>
</evidence>
<feature type="domain" description="Dihydroneopterin aldolase/epimerase" evidence="7">
    <location>
        <begin position="4"/>
        <end position="116"/>
    </location>
</feature>
<dbReference type="GO" id="GO:0046656">
    <property type="term" value="P:folic acid biosynthetic process"/>
    <property type="evidence" value="ECO:0007669"/>
    <property type="project" value="UniProtKB-UniRule"/>
</dbReference>
<dbReference type="Proteomes" id="UP000321497">
    <property type="component" value="Unassembled WGS sequence"/>
</dbReference>
<dbReference type="RefSeq" id="WP_111843030.1">
    <property type="nucleotide sequence ID" value="NZ_UEGI01000001.1"/>
</dbReference>
<dbReference type="EC" id="4.1.2.25" evidence="6"/>
<dbReference type="InterPro" id="IPR043133">
    <property type="entry name" value="GTP-CH-I_C/QueF"/>
</dbReference>
<comment type="pathway">
    <text evidence="2 6">Cofactor biosynthesis; tetrahydrofolate biosynthesis; 2-amino-4-hydroxy-6-hydroxymethyl-7,8-dihydropteridine diphosphate from 7,8-dihydroneopterin triphosphate: step 3/4.</text>
</comment>
<evidence type="ECO:0000256" key="6">
    <source>
        <dbReference type="RuleBase" id="RU362079"/>
    </source>
</evidence>
<dbReference type="PANTHER" id="PTHR42844:SF1">
    <property type="entry name" value="DIHYDRONEOPTERIN ALDOLASE 1-RELATED"/>
    <property type="match status" value="1"/>
</dbReference>
<keyword evidence="5 6" id="KW-0456">Lyase</keyword>
<dbReference type="NCBIfam" id="TIGR00525">
    <property type="entry name" value="folB"/>
    <property type="match status" value="1"/>
</dbReference>
<dbReference type="GO" id="GO:0004150">
    <property type="term" value="F:dihydroneopterin aldolase activity"/>
    <property type="evidence" value="ECO:0007669"/>
    <property type="project" value="UniProtKB-UniRule"/>
</dbReference>
<comment type="function">
    <text evidence="6">Catalyzes the conversion of 7,8-dihydroneopterin to 6-hydroxymethyl-7,8-dihydropterin.</text>
</comment>
<dbReference type="GO" id="GO:0046654">
    <property type="term" value="P:tetrahydrofolate biosynthetic process"/>
    <property type="evidence" value="ECO:0007669"/>
    <property type="project" value="UniProtKB-UniRule"/>
</dbReference>
<dbReference type="InterPro" id="IPR006156">
    <property type="entry name" value="Dihydroneopterin_aldolase"/>
</dbReference>
<evidence type="ECO:0000256" key="2">
    <source>
        <dbReference type="ARBA" id="ARBA00005013"/>
    </source>
</evidence>
<dbReference type="NCBIfam" id="TIGR00526">
    <property type="entry name" value="folB_dom"/>
    <property type="match status" value="1"/>
</dbReference>
<evidence type="ECO:0000313" key="8">
    <source>
        <dbReference type="EMBL" id="TXD74744.1"/>
    </source>
</evidence>
<comment type="similarity">
    <text evidence="3 6">Belongs to the DHNA family.</text>
</comment>
<dbReference type="OrthoDB" id="9803748at2"/>
<accession>A0A5C6Z5R1</accession>
<dbReference type="InterPro" id="IPR006157">
    <property type="entry name" value="FolB_dom"/>
</dbReference>
<dbReference type="UniPathway" id="UPA00077">
    <property type="reaction ID" value="UER00154"/>
</dbReference>
<dbReference type="Pfam" id="PF02152">
    <property type="entry name" value="FolB"/>
    <property type="match status" value="1"/>
</dbReference>
<dbReference type="AlphaFoldDB" id="A0A5C6Z5R1"/>
<reference evidence="8 9" key="1">
    <citation type="submission" date="2019-08" db="EMBL/GenBank/DDBJ databases">
        <title>Genome of Aequorivita antarctica SW49 (type strain).</title>
        <authorList>
            <person name="Bowman J.P."/>
        </authorList>
    </citation>
    <scope>NUCLEOTIDE SEQUENCE [LARGE SCALE GENOMIC DNA]</scope>
    <source>
        <strain evidence="8 9">SW49</strain>
    </source>
</reference>
<protein>
    <recommendedName>
        <fullName evidence="6">7,8-dihydroneopterin aldolase</fullName>
        <ecNumber evidence="6">4.1.2.25</ecNumber>
    </recommendedName>
</protein>
<comment type="catalytic activity">
    <reaction evidence="1 6">
        <text>7,8-dihydroneopterin = 6-hydroxymethyl-7,8-dihydropterin + glycolaldehyde</text>
        <dbReference type="Rhea" id="RHEA:10540"/>
        <dbReference type="ChEBI" id="CHEBI:17001"/>
        <dbReference type="ChEBI" id="CHEBI:17071"/>
        <dbReference type="ChEBI" id="CHEBI:44841"/>
        <dbReference type="EC" id="4.1.2.25"/>
    </reaction>
</comment>
<evidence type="ECO:0000256" key="5">
    <source>
        <dbReference type="ARBA" id="ARBA00023239"/>
    </source>
</evidence>
<dbReference type="SUPFAM" id="SSF55620">
    <property type="entry name" value="Tetrahydrobiopterin biosynthesis enzymes-like"/>
    <property type="match status" value="1"/>
</dbReference>
<sequence>MGTIRLKNIKIYAFHGCLIEEGQIGSDYIVNLSVKADLKKASYSDELADTVDYVLLQKIVRKEMAERAKLLEHVAKRIMESVLEKVELVNEVKVTVAKRNPPIGGDVAEVSVTMKMKR</sequence>
<keyword evidence="4 6" id="KW-0289">Folate biosynthesis</keyword>
<evidence type="ECO:0000313" key="9">
    <source>
        <dbReference type="Proteomes" id="UP000321497"/>
    </source>
</evidence>
<evidence type="ECO:0000259" key="7">
    <source>
        <dbReference type="SMART" id="SM00905"/>
    </source>
</evidence>
<dbReference type="PANTHER" id="PTHR42844">
    <property type="entry name" value="DIHYDRONEOPTERIN ALDOLASE 1-RELATED"/>
    <property type="match status" value="1"/>
</dbReference>
<comment type="caution">
    <text evidence="8">The sequence shown here is derived from an EMBL/GenBank/DDBJ whole genome shotgun (WGS) entry which is preliminary data.</text>
</comment>
<dbReference type="Gene3D" id="3.30.1130.10">
    <property type="match status" value="1"/>
</dbReference>